<keyword evidence="2" id="KW-0540">Nuclease</keyword>
<dbReference type="EMBL" id="SMSJ01000008">
    <property type="protein sequence ID" value="TDH62941.1"/>
    <property type="molecule type" value="Genomic_DNA"/>
</dbReference>
<protein>
    <submittedName>
        <fullName evidence="2">HNH endonuclease</fullName>
    </submittedName>
</protein>
<organism evidence="2 3">
    <name type="scientific">Dankookia rubra</name>
    <dbReference type="NCBI Taxonomy" id="1442381"/>
    <lineage>
        <taxon>Bacteria</taxon>
        <taxon>Pseudomonadati</taxon>
        <taxon>Pseudomonadota</taxon>
        <taxon>Alphaproteobacteria</taxon>
        <taxon>Acetobacterales</taxon>
        <taxon>Roseomonadaceae</taxon>
        <taxon>Dankookia</taxon>
    </lineage>
</organism>
<dbReference type="Proteomes" id="UP000295096">
    <property type="component" value="Unassembled WGS sequence"/>
</dbReference>
<dbReference type="RefSeq" id="WP_133288390.1">
    <property type="nucleotide sequence ID" value="NZ_SMSJ01000008.1"/>
</dbReference>
<name>A0A4R5QJR1_9PROT</name>
<gene>
    <name evidence="2" type="ORF">E2C06_09680</name>
</gene>
<dbReference type="AlphaFoldDB" id="A0A4R5QJR1"/>
<accession>A0A4R5QJR1</accession>
<keyword evidence="2" id="KW-0255">Endonuclease</keyword>
<dbReference type="GO" id="GO:0004519">
    <property type="term" value="F:endonuclease activity"/>
    <property type="evidence" value="ECO:0007669"/>
    <property type="project" value="UniProtKB-KW"/>
</dbReference>
<evidence type="ECO:0000313" key="3">
    <source>
        <dbReference type="Proteomes" id="UP000295096"/>
    </source>
</evidence>
<dbReference type="GO" id="GO:0003676">
    <property type="term" value="F:nucleic acid binding"/>
    <property type="evidence" value="ECO:0007669"/>
    <property type="project" value="InterPro"/>
</dbReference>
<evidence type="ECO:0000313" key="2">
    <source>
        <dbReference type="EMBL" id="TDH62941.1"/>
    </source>
</evidence>
<proteinExistence type="predicted"/>
<dbReference type="GO" id="GO:0008270">
    <property type="term" value="F:zinc ion binding"/>
    <property type="evidence" value="ECO:0007669"/>
    <property type="project" value="InterPro"/>
</dbReference>
<dbReference type="OrthoDB" id="5422822at2"/>
<dbReference type="InterPro" id="IPR002711">
    <property type="entry name" value="HNH"/>
</dbReference>
<sequence length="229" mass="25956">MRPVERGAAPRIYTNYQDAGPDLQARLGDYCSYCERQIETNLAVEHVQPKDLEPALRNTWTNFLLGCVHCNSSKGVQQVVVQNFLWPDLDNTLRAFEYGPGGLVKSSATLPPAMRAKAEALIQITGLDKDPGNPKLGRRPTESDKRWLKRKEAWQKAERCKEILALQDTPETRELIVEVAKGKGMFSIYWLQFSHDADMRKRFREAFIGTAHICFDPTENVQPRPGGQV</sequence>
<keyword evidence="2" id="KW-0378">Hydrolase</keyword>
<evidence type="ECO:0000259" key="1">
    <source>
        <dbReference type="Pfam" id="PF01844"/>
    </source>
</evidence>
<dbReference type="Gene3D" id="1.10.30.50">
    <property type="match status" value="1"/>
</dbReference>
<keyword evidence="3" id="KW-1185">Reference proteome</keyword>
<comment type="caution">
    <text evidence="2">The sequence shown here is derived from an EMBL/GenBank/DDBJ whole genome shotgun (WGS) entry which is preliminary data.</text>
</comment>
<dbReference type="Pfam" id="PF01844">
    <property type="entry name" value="HNH"/>
    <property type="match status" value="1"/>
</dbReference>
<feature type="domain" description="HNH" evidence="1">
    <location>
        <begin position="31"/>
        <end position="75"/>
    </location>
</feature>
<reference evidence="2 3" key="1">
    <citation type="journal article" date="2016" name="J. Microbiol.">
        <title>Dankookia rubra gen. nov., sp. nov., an alphaproteobacterium isolated from sediment of a shallow stream.</title>
        <authorList>
            <person name="Kim W.H."/>
            <person name="Kim D.H."/>
            <person name="Kang K."/>
            <person name="Ahn T.Y."/>
        </authorList>
    </citation>
    <scope>NUCLEOTIDE SEQUENCE [LARGE SCALE GENOMIC DNA]</scope>
    <source>
        <strain evidence="2 3">JCM30602</strain>
    </source>
</reference>